<keyword evidence="4" id="KW-1185">Reference proteome</keyword>
<sequence length="525" mass="56054">MQNGDEDVVLAKGEPEKPETQATTPARPDTLADDFTVAKVQTTPSPVEQTENPQSAMSFEPTWVESFSGPSPEERAFTTPPVVSPYATPPVTPGVIPSDALTPPPVTPYPGASTPPPFGPSAAQRVIAPDNWQPKKPRRKLGRKFVIISSCLVVLVLCAAVWAVLLFVPAGSMTVEVHSAGQPLKESVIVNVVAEQSASPAGVSDAKGHKLVFTTREMVKTVPVKGMKHQIAQSATGKLVFTNISGTEPEATFKRVQHNGLDILTQAFRFVQGETVTVEAVVMQPGSAGNIPAHALDGPFIFTSSKTTGGIMFDMSNPDPFTGGADERDYQAVQQSDIDGVVKAYRDKLVAEGQEGVKKLVGPEEKVALNGDEGIICIDKATANHKIDDEATEVTVRVKEECSVLAYKQEDLQKAALEKLKEKGHSKPGTELGPLNVKFGDVKLVSALKDVAMVEIAAEGKWIFQPSESKKEQLTRLLAGKRQDEAKPLLLKEAGVTGVDFKPDSLGGLALPADPKHITIKVTTP</sequence>
<protein>
    <recommendedName>
        <fullName evidence="5">Baseplate J-like protein</fullName>
    </recommendedName>
</protein>
<keyword evidence="2" id="KW-0812">Transmembrane</keyword>
<feature type="transmembrane region" description="Helical" evidence="2">
    <location>
        <begin position="145"/>
        <end position="168"/>
    </location>
</feature>
<organism evidence="3 4">
    <name type="scientific">Thermosporothrix hazakensis</name>
    <dbReference type="NCBI Taxonomy" id="644383"/>
    <lineage>
        <taxon>Bacteria</taxon>
        <taxon>Bacillati</taxon>
        <taxon>Chloroflexota</taxon>
        <taxon>Ktedonobacteria</taxon>
        <taxon>Ktedonobacterales</taxon>
        <taxon>Thermosporotrichaceae</taxon>
        <taxon>Thermosporothrix</taxon>
    </lineage>
</organism>
<keyword evidence="2" id="KW-1133">Transmembrane helix</keyword>
<evidence type="ECO:0000256" key="1">
    <source>
        <dbReference type="SAM" id="MobiDB-lite"/>
    </source>
</evidence>
<name>A0A326U8Y8_THEHA</name>
<feature type="compositionally biased region" description="Polar residues" evidence="1">
    <location>
        <begin position="39"/>
        <end position="57"/>
    </location>
</feature>
<comment type="caution">
    <text evidence="3">The sequence shown here is derived from an EMBL/GenBank/DDBJ whole genome shotgun (WGS) entry which is preliminary data.</text>
</comment>
<evidence type="ECO:0000313" key="4">
    <source>
        <dbReference type="Proteomes" id="UP000248806"/>
    </source>
</evidence>
<feature type="region of interest" description="Disordered" evidence="1">
    <location>
        <begin position="1"/>
        <end position="57"/>
    </location>
</feature>
<reference evidence="3 4" key="1">
    <citation type="submission" date="2018-06" db="EMBL/GenBank/DDBJ databases">
        <title>Genomic Encyclopedia of Archaeal and Bacterial Type Strains, Phase II (KMG-II): from individual species to whole genera.</title>
        <authorList>
            <person name="Goeker M."/>
        </authorList>
    </citation>
    <scope>NUCLEOTIDE SEQUENCE [LARGE SCALE GENOMIC DNA]</scope>
    <source>
        <strain evidence="3 4">ATCC BAA-1881</strain>
    </source>
</reference>
<proteinExistence type="predicted"/>
<dbReference type="RefSeq" id="WP_111322296.1">
    <property type="nucleotide sequence ID" value="NZ_BIFX01000001.1"/>
</dbReference>
<evidence type="ECO:0000313" key="3">
    <source>
        <dbReference type="EMBL" id="PZW30512.1"/>
    </source>
</evidence>
<gene>
    <name evidence="3" type="ORF">EI42_02483</name>
</gene>
<accession>A0A326U8Y8</accession>
<evidence type="ECO:0008006" key="5">
    <source>
        <dbReference type="Google" id="ProtNLM"/>
    </source>
</evidence>
<evidence type="ECO:0000256" key="2">
    <source>
        <dbReference type="SAM" id="Phobius"/>
    </source>
</evidence>
<keyword evidence="2" id="KW-0472">Membrane</keyword>
<dbReference type="Proteomes" id="UP000248806">
    <property type="component" value="Unassembled WGS sequence"/>
</dbReference>
<dbReference type="EMBL" id="QKUF01000007">
    <property type="protein sequence ID" value="PZW30512.1"/>
    <property type="molecule type" value="Genomic_DNA"/>
</dbReference>
<dbReference type="AlphaFoldDB" id="A0A326U8Y8"/>
<dbReference type="OrthoDB" id="137093at2"/>